<accession>A0ABS0WMN6</accession>
<sequence length="656" mass="75858">MQKYFFLLLTLCFSFGIHSQINPINSPRGINGEDLSERDSLRDNRMIDVQLSGKTHYTDYKKISYKGDTTYIDTTLTINKDYIFNFLRKDNFELLAFQNQGQTFNSLGYDFSEVSLFPEMGNRAMHFNYYEIEDINYYKVPTPTSELAYRTGLEQGQFLDALLTFNTSERQNISIAYKGLRSLGKYRSTLSSHGNMRFTYSYQTKNDAYNLNAHVTAQDLSNQDNGGLPELSLSYFESKDPNFSDRGRLETNFEDGLSSLRGNRYYLDHDYKIWQRKDTVRHKTSYLKVGHIFNYERKHYYYKQTSANSIFGDAFDTSIADKLNYITLKNEGFVALKSPLVLGELQFKATHFNYNYNYNSAVYFGDDLVPSSLKGNSVSIGGAWQTNFKKFNINVETATTLSGDLVGNYFKGSAEYKQDSLFTFKGTLLTNSKSPNLNFELNQSNYINFNWSGSLKNERTRTLLFDLKSDRILNASAQITQIDNYAYFGDTATAGFTSPSQTDFTVNYLKLKVSKELRLGKFALDNTIMYQKVAQGSSVFRVPELVTRNTLYFSDHLFKGDPLYLQTGVTLNYFTKYYANSYNPVLSEFYLQNEQEIGGYPVLDFFINAQVQRTRLYLKFEHFNSGFSKTADYYSAPNYPYRDFVIRFGLVWNFFI</sequence>
<comment type="caution">
    <text evidence="2">The sequence shown here is derived from an EMBL/GenBank/DDBJ whole genome shotgun (WGS) entry which is preliminary data.</text>
</comment>
<proteinExistence type="predicted"/>
<organism evidence="2 3">
    <name type="scientific">Aureibaculum flavum</name>
    <dbReference type="NCBI Taxonomy" id="2795986"/>
    <lineage>
        <taxon>Bacteria</taxon>
        <taxon>Pseudomonadati</taxon>
        <taxon>Bacteroidota</taxon>
        <taxon>Flavobacteriia</taxon>
        <taxon>Flavobacteriales</taxon>
        <taxon>Flavobacteriaceae</taxon>
        <taxon>Aureibaculum</taxon>
    </lineage>
</organism>
<gene>
    <name evidence="2" type="ORF">JBL43_03255</name>
</gene>
<dbReference type="EMBL" id="JAEHFJ010000001">
    <property type="protein sequence ID" value="MBJ2173237.1"/>
    <property type="molecule type" value="Genomic_DNA"/>
</dbReference>
<dbReference type="Pfam" id="PF14121">
    <property type="entry name" value="Porin_10"/>
    <property type="match status" value="1"/>
</dbReference>
<evidence type="ECO:0000256" key="1">
    <source>
        <dbReference type="SAM" id="SignalP"/>
    </source>
</evidence>
<evidence type="ECO:0000313" key="3">
    <source>
        <dbReference type="Proteomes" id="UP000623301"/>
    </source>
</evidence>
<protein>
    <submittedName>
        <fullName evidence="2">Porin</fullName>
    </submittedName>
</protein>
<dbReference type="Proteomes" id="UP000623301">
    <property type="component" value="Unassembled WGS sequence"/>
</dbReference>
<keyword evidence="1" id="KW-0732">Signal</keyword>
<keyword evidence="3" id="KW-1185">Reference proteome</keyword>
<dbReference type="InterPro" id="IPR025631">
    <property type="entry name" value="Porin_10"/>
</dbReference>
<reference evidence="2 3" key="1">
    <citation type="submission" date="2020-12" db="EMBL/GenBank/DDBJ databases">
        <title>Aureibaculum luteum sp. nov. and Aureibaculum flavum sp. nov., novel members of the family Flavobacteriaceae isolated from Antarctic intertidal sediments.</title>
        <authorList>
            <person name="He X."/>
            <person name="Zhang X."/>
        </authorList>
    </citation>
    <scope>NUCLEOTIDE SEQUENCE [LARGE SCALE GENOMIC DNA]</scope>
    <source>
        <strain evidence="2 3">A20</strain>
    </source>
</reference>
<evidence type="ECO:0000313" key="2">
    <source>
        <dbReference type="EMBL" id="MBJ2173237.1"/>
    </source>
</evidence>
<feature type="chain" id="PRO_5045598059" evidence="1">
    <location>
        <begin position="20"/>
        <end position="656"/>
    </location>
</feature>
<dbReference type="RefSeq" id="WP_198840024.1">
    <property type="nucleotide sequence ID" value="NZ_JAEHFJ010000001.1"/>
</dbReference>
<feature type="signal peptide" evidence="1">
    <location>
        <begin position="1"/>
        <end position="19"/>
    </location>
</feature>
<name>A0ABS0WMN6_9FLAO</name>